<dbReference type="AlphaFoldDB" id="A0A4Q1RJS8"/>
<dbReference type="Proteomes" id="UP000290106">
    <property type="component" value="Unassembled WGS sequence"/>
</dbReference>
<dbReference type="InterPro" id="IPR052174">
    <property type="entry name" value="Flavoredoxin"/>
</dbReference>
<evidence type="ECO:0000313" key="3">
    <source>
        <dbReference type="EMBL" id="RXS76051.1"/>
    </source>
</evidence>
<dbReference type="SUPFAM" id="SSF50475">
    <property type="entry name" value="FMN-binding split barrel"/>
    <property type="match status" value="1"/>
</dbReference>
<dbReference type="Gene3D" id="2.30.110.10">
    <property type="entry name" value="Electron Transport, Fmn-binding Protein, Chain A"/>
    <property type="match status" value="1"/>
</dbReference>
<organism evidence="3 4">
    <name type="scientific">Blautia faecicola</name>
    <dbReference type="NCBI Taxonomy" id="2509240"/>
    <lineage>
        <taxon>Bacteria</taxon>
        <taxon>Bacillati</taxon>
        <taxon>Bacillota</taxon>
        <taxon>Clostridia</taxon>
        <taxon>Lachnospirales</taxon>
        <taxon>Lachnospiraceae</taxon>
        <taxon>Blautia</taxon>
    </lineage>
</organism>
<proteinExistence type="inferred from homology"/>
<comment type="caution">
    <text evidence="3">The sequence shown here is derived from an EMBL/GenBank/DDBJ whole genome shotgun (WGS) entry which is preliminary data.</text>
</comment>
<dbReference type="RefSeq" id="WP_129258555.1">
    <property type="nucleotide sequence ID" value="NZ_DAWBJR010000036.1"/>
</dbReference>
<dbReference type="GO" id="GO:0010181">
    <property type="term" value="F:FMN binding"/>
    <property type="evidence" value="ECO:0007669"/>
    <property type="project" value="InterPro"/>
</dbReference>
<dbReference type="PANTHER" id="PTHR43567:SF5">
    <property type="entry name" value="HYPOTHETICAL CYTOSOLIC PROTEIN"/>
    <property type="match status" value="1"/>
</dbReference>
<dbReference type="InterPro" id="IPR012349">
    <property type="entry name" value="Split_barrel_FMN-bd"/>
</dbReference>
<accession>A0A4Q1RJS8</accession>
<dbReference type="InterPro" id="IPR002563">
    <property type="entry name" value="Flavin_Rdtase-like_dom"/>
</dbReference>
<feature type="domain" description="Flavin reductase like" evidence="2">
    <location>
        <begin position="19"/>
        <end position="169"/>
    </location>
</feature>
<keyword evidence="4" id="KW-1185">Reference proteome</keyword>
<dbReference type="EMBL" id="SDKC01000001">
    <property type="protein sequence ID" value="RXS76051.1"/>
    <property type="molecule type" value="Genomic_DNA"/>
</dbReference>
<dbReference type="OrthoDB" id="9791490at2"/>
<dbReference type="GO" id="GO:0016646">
    <property type="term" value="F:oxidoreductase activity, acting on the CH-NH group of donors, NAD or NADP as acceptor"/>
    <property type="evidence" value="ECO:0007669"/>
    <property type="project" value="UniProtKB-ARBA"/>
</dbReference>
<evidence type="ECO:0000259" key="2">
    <source>
        <dbReference type="Pfam" id="PF01613"/>
    </source>
</evidence>
<evidence type="ECO:0000256" key="1">
    <source>
        <dbReference type="ARBA" id="ARBA00038054"/>
    </source>
</evidence>
<comment type="similarity">
    <text evidence="1">Belongs to the flavoredoxin family.</text>
</comment>
<dbReference type="Pfam" id="PF01613">
    <property type="entry name" value="Flavin_Reduct"/>
    <property type="match status" value="1"/>
</dbReference>
<sequence length="169" mass="19350">MGFKKVDVKTLEMKPFEKIGSEWMLISAAKDGKANTMTASWGGIGVLWGKNVATVYIRPQRHTKEFVDAGDTFTISFFGGGHMKELGYLGKVSGKDVPDKIEQSGLHLTEVDGQPGFEEATQVLVCRKLYQDDIKPENFYEPEEDERWYPEKDYHTMYIAEIRECWVRE</sequence>
<name>A0A4Q1RJS8_9FIRM</name>
<gene>
    <name evidence="3" type="ORF">ETP43_13140</name>
</gene>
<evidence type="ECO:0000313" key="4">
    <source>
        <dbReference type="Proteomes" id="UP000290106"/>
    </source>
</evidence>
<dbReference type="PANTHER" id="PTHR43567">
    <property type="entry name" value="FLAVOREDOXIN-RELATED-RELATED"/>
    <property type="match status" value="1"/>
</dbReference>
<reference evidence="3 4" key="1">
    <citation type="submission" date="2019-01" db="EMBL/GenBank/DDBJ databases">
        <title>Blautia sp. nov. KGMB01111 isolated human feces.</title>
        <authorList>
            <person name="Park J.-E."/>
            <person name="Kim J.-S."/>
            <person name="Park S.-H."/>
        </authorList>
    </citation>
    <scope>NUCLEOTIDE SEQUENCE [LARGE SCALE GENOMIC DNA]</scope>
    <source>
        <strain evidence="3 4">KGMB01111</strain>
    </source>
</reference>
<protein>
    <submittedName>
        <fullName evidence="3">Flavin reductase family protein</fullName>
    </submittedName>
</protein>